<dbReference type="Pfam" id="PF00447">
    <property type="entry name" value="HSF_DNA-bind"/>
    <property type="match status" value="1"/>
</dbReference>
<comment type="similarity">
    <text evidence="4">Belongs to the HSF family.</text>
</comment>
<evidence type="ECO:0000256" key="1">
    <source>
        <dbReference type="ARBA" id="ARBA00004123"/>
    </source>
</evidence>
<dbReference type="GO" id="GO:0043565">
    <property type="term" value="F:sequence-specific DNA binding"/>
    <property type="evidence" value="ECO:0007669"/>
    <property type="project" value="InterPro"/>
</dbReference>
<feature type="region of interest" description="Disordered" evidence="5">
    <location>
        <begin position="254"/>
        <end position="273"/>
    </location>
</feature>
<dbReference type="PANTHER" id="PTHR10015">
    <property type="entry name" value="HEAT SHOCK TRANSCRIPTION FACTOR"/>
    <property type="match status" value="1"/>
</dbReference>
<dbReference type="InterPro" id="IPR036390">
    <property type="entry name" value="WH_DNA-bd_sf"/>
</dbReference>
<accession>A0AAD2CF58</accession>
<evidence type="ECO:0000313" key="7">
    <source>
        <dbReference type="EMBL" id="CAJ1932826.1"/>
    </source>
</evidence>
<evidence type="ECO:0000256" key="5">
    <source>
        <dbReference type="SAM" id="MobiDB-lite"/>
    </source>
</evidence>
<keyword evidence="8" id="KW-1185">Reference proteome</keyword>
<dbReference type="GO" id="GO:0005634">
    <property type="term" value="C:nucleus"/>
    <property type="evidence" value="ECO:0007669"/>
    <property type="project" value="UniProtKB-SubCell"/>
</dbReference>
<dbReference type="SUPFAM" id="SSF46785">
    <property type="entry name" value="Winged helix' DNA-binding domain"/>
    <property type="match status" value="1"/>
</dbReference>
<dbReference type="EMBL" id="CAKOGP040000224">
    <property type="protein sequence ID" value="CAJ1932826.1"/>
    <property type="molecule type" value="Genomic_DNA"/>
</dbReference>
<dbReference type="Proteomes" id="UP001295423">
    <property type="component" value="Unassembled WGS sequence"/>
</dbReference>
<dbReference type="InterPro" id="IPR036388">
    <property type="entry name" value="WH-like_DNA-bd_sf"/>
</dbReference>
<evidence type="ECO:0000313" key="8">
    <source>
        <dbReference type="Proteomes" id="UP001295423"/>
    </source>
</evidence>
<keyword evidence="2" id="KW-0238">DNA-binding</keyword>
<name>A0AAD2CF58_9STRA</name>
<evidence type="ECO:0000256" key="2">
    <source>
        <dbReference type="ARBA" id="ARBA00023125"/>
    </source>
</evidence>
<proteinExistence type="inferred from homology"/>
<feature type="region of interest" description="Disordered" evidence="5">
    <location>
        <begin position="194"/>
        <end position="219"/>
    </location>
</feature>
<organism evidence="7 8">
    <name type="scientific">Cylindrotheca closterium</name>
    <dbReference type="NCBI Taxonomy" id="2856"/>
    <lineage>
        <taxon>Eukaryota</taxon>
        <taxon>Sar</taxon>
        <taxon>Stramenopiles</taxon>
        <taxon>Ochrophyta</taxon>
        <taxon>Bacillariophyta</taxon>
        <taxon>Bacillariophyceae</taxon>
        <taxon>Bacillariophycidae</taxon>
        <taxon>Bacillariales</taxon>
        <taxon>Bacillariaceae</taxon>
        <taxon>Cylindrotheca</taxon>
    </lineage>
</organism>
<keyword evidence="3" id="KW-0539">Nucleus</keyword>
<sequence>MISTFDYCLAMQQPNDPSKFSYNTVLDSAKTPSSKRGFPFKLLQLLEDASLEGNEHIVSWLPHGKAFKVHKTTEFENKLIGRYFRQTKYRSFVRQLYHYRFARIDFGDDKGAYYHPDFQRHNKEKCLTVQRRSSEDQESGASSRLERYPPSLISMSALTPALDINDYKIALGTSAQMAAIDTNRIQNFGQLQQQFGKDDDKGNPIFPQKPSATQNTNSQLPNNPLFASQLAALQHQNSMEPNWLGVWMARNEQSNEPTDVDLEPRPINDQQGR</sequence>
<dbReference type="PANTHER" id="PTHR10015:SF206">
    <property type="entry name" value="HSF-TYPE DNA-BINDING DOMAIN-CONTAINING PROTEIN"/>
    <property type="match status" value="1"/>
</dbReference>
<dbReference type="FunFam" id="1.10.10.10:FF:000479">
    <property type="entry name" value="Predicted protein"/>
    <property type="match status" value="1"/>
</dbReference>
<comment type="subcellular location">
    <subcellularLocation>
        <location evidence="1">Nucleus</location>
    </subcellularLocation>
</comment>
<comment type="caution">
    <text evidence="7">The sequence shown here is derived from an EMBL/GenBank/DDBJ whole genome shotgun (WGS) entry which is preliminary data.</text>
</comment>
<evidence type="ECO:0000256" key="4">
    <source>
        <dbReference type="RuleBase" id="RU004020"/>
    </source>
</evidence>
<dbReference type="SMART" id="SM00415">
    <property type="entry name" value="HSF"/>
    <property type="match status" value="1"/>
</dbReference>
<feature type="domain" description="HSF-type DNA-binding" evidence="6">
    <location>
        <begin position="34"/>
        <end position="132"/>
    </location>
</feature>
<evidence type="ECO:0000256" key="3">
    <source>
        <dbReference type="ARBA" id="ARBA00023242"/>
    </source>
</evidence>
<protein>
    <recommendedName>
        <fullName evidence="6">HSF-type DNA-binding domain-containing protein</fullName>
    </recommendedName>
</protein>
<dbReference type="InterPro" id="IPR000232">
    <property type="entry name" value="HSF_DNA-bd"/>
</dbReference>
<feature type="compositionally biased region" description="Basic and acidic residues" evidence="5">
    <location>
        <begin position="262"/>
        <end position="273"/>
    </location>
</feature>
<feature type="compositionally biased region" description="Polar residues" evidence="5">
    <location>
        <begin position="210"/>
        <end position="219"/>
    </location>
</feature>
<evidence type="ECO:0000259" key="6">
    <source>
        <dbReference type="SMART" id="SM00415"/>
    </source>
</evidence>
<dbReference type="AlphaFoldDB" id="A0AAD2CF58"/>
<gene>
    <name evidence="7" type="ORF">CYCCA115_LOCUS3032</name>
</gene>
<reference evidence="7" key="1">
    <citation type="submission" date="2023-08" db="EMBL/GenBank/DDBJ databases">
        <authorList>
            <person name="Audoor S."/>
            <person name="Bilcke G."/>
        </authorList>
    </citation>
    <scope>NUCLEOTIDE SEQUENCE</scope>
</reference>
<dbReference type="GO" id="GO:0003700">
    <property type="term" value="F:DNA-binding transcription factor activity"/>
    <property type="evidence" value="ECO:0007669"/>
    <property type="project" value="InterPro"/>
</dbReference>
<dbReference type="Gene3D" id="1.10.10.10">
    <property type="entry name" value="Winged helix-like DNA-binding domain superfamily/Winged helix DNA-binding domain"/>
    <property type="match status" value="1"/>
</dbReference>